<name>A0A1M2VGE9_TRAPU</name>
<feature type="compositionally biased region" description="Basic and acidic residues" evidence="1">
    <location>
        <begin position="362"/>
        <end position="371"/>
    </location>
</feature>
<feature type="region of interest" description="Disordered" evidence="1">
    <location>
        <begin position="1"/>
        <end position="39"/>
    </location>
</feature>
<proteinExistence type="predicted"/>
<dbReference type="OMA" id="MTEYRSK"/>
<keyword evidence="3" id="KW-1185">Reference proteome</keyword>
<dbReference type="OrthoDB" id="2122982at2759"/>
<accession>A0A1M2VGE9</accession>
<gene>
    <name evidence="2" type="ORF">TRAPUB_2478</name>
</gene>
<feature type="compositionally biased region" description="Basic and acidic residues" evidence="1">
    <location>
        <begin position="7"/>
        <end position="23"/>
    </location>
</feature>
<dbReference type="PROSITE" id="PS00018">
    <property type="entry name" value="EF_HAND_1"/>
    <property type="match status" value="1"/>
</dbReference>
<evidence type="ECO:0000256" key="1">
    <source>
        <dbReference type="SAM" id="MobiDB-lite"/>
    </source>
</evidence>
<dbReference type="InterPro" id="IPR018247">
    <property type="entry name" value="EF_Hand_1_Ca_BS"/>
</dbReference>
<dbReference type="EMBL" id="MNAD01001281">
    <property type="protein sequence ID" value="OJT06675.1"/>
    <property type="molecule type" value="Genomic_DNA"/>
</dbReference>
<sequence>MALNAPKSEEEKRLSHEELKEAQDALDGAVQPNEPGRTGKLEKEFVDSVNAAGQATGNSDGLGILMDGVNSLVESLPPLVRALDAVAQLHPFLALAVGAFKVVVELEAKRRDNDKKVNLLFLEMRNMMAALLQLQGVRTNHVGRDGLSIGARLDDLVKKTAKDIKECANACDTYSRKRLLVKVLKAPSWDGTLKEYIQLFSDRKGEFNFAISIHTGLGVDSANDKLDTLITKVDVVIAFFEKTAPREQRALAEAIRQEGGTQAVLAKSDVLQELLLKEQQLEAAGLPLTDDGAPGTRVESGLYARKRSGAGSGAYYYSRAAENQRVRRRTSTTRRGEYGYRASYPPPRGVRERPYGYTGRDQWPEEGREGAGEEQEGSVELRRLMQDLADEPAVAVRKNFVWFARKFAIQQREIVLEMTAVVVHEGDRVISSVLAGPHERIIDPDLYEIWKEMRWRGIVKARHLVLAIHDYYTQRLDDQRRAVAQGAAPQRPVSESDVWALECIDLMHLQQITEAFDADASGFITTQEVNYFTTSRPKGWSLLHWLAYWAVGWQVVMTEYRSKIYGLLARMGDFRTSVRGRGRAVEKYLDEVVPLVKGMTKPFREDPEHHFLLDRFRGYAAQEEQRLREGLETAKYDLDALDTLALINGPRGLERNLFIILYLLLRRHYDIMTIGKRVILHSEELSDAAGAIQLVKDAFDYRAQDLIGLFTQRRLQVYLEVSDFACGMLSESYARGQDYDSDTDTLVGMSDDLDLGNTGDEPSEAMLKYPPHSEVFYPENEDGVDIEGTELAEELKSLLGHWAGVQTSEAGGTVSRQMFTFDFRASPTDAQQVIAVPLLSMPWICTRATLTGTFTGIGADGHRTYLLSSAYNTSTLPAGYTKVMLSKDGGTLVGEKDVALSFGTSGPKPHVVARKGSSPDIMQFYPRPSELHANKASAMWRFATSAVLHDVRRRLFSWGFIKERRDRKHSLASLLLAESRNGSLHADDLAERVRLVNVTTPADLHYFAYASIEPARFPWVRPWCAECKRVLRTVQPCLRCALCALPGEIGGCAALCERMDCLRNHHLGFRDHRILKTREVGWALEAFMKDRGLDEGKLMELYSQAAAAVGVLGIRVERRGRSPSPPRYSPHQLSTISEVAEPAELQRGRPGHGPGLVGLPASDGIVGGVIAVENVPQRGRLREMDTTSSPFPTDFPSDPVFGLPGPAVQQASTEAAAAPNEDTPPGPRCINCNERITATTWVCVECSDPTYICLSCDEREGGLSLGVHKANHVLLRIGTTVPNSRSPSRIRRRSSSRYPVAVPAPMPDPRWQSWPGEGDGEERIGGIKDRLGSLESRFGRIEERMEGFENQLAGVDGRLERIDNMLTAVLSLLHGGASPSD</sequence>
<evidence type="ECO:0008006" key="4">
    <source>
        <dbReference type="Google" id="ProtNLM"/>
    </source>
</evidence>
<dbReference type="STRING" id="154538.A0A1M2VGE9"/>
<reference evidence="2 3" key="1">
    <citation type="submission" date="2016-10" db="EMBL/GenBank/DDBJ databases">
        <title>Genome sequence of the basidiomycete white-rot fungus Trametes pubescens.</title>
        <authorList>
            <person name="Makela M.R."/>
            <person name="Granchi Z."/>
            <person name="Peng M."/>
            <person name="De Vries R.P."/>
            <person name="Grigoriev I."/>
            <person name="Riley R."/>
            <person name="Hilden K."/>
        </authorList>
    </citation>
    <scope>NUCLEOTIDE SEQUENCE [LARGE SCALE GENOMIC DNA]</scope>
    <source>
        <strain evidence="2 3">FBCC735</strain>
    </source>
</reference>
<evidence type="ECO:0000313" key="3">
    <source>
        <dbReference type="Proteomes" id="UP000184267"/>
    </source>
</evidence>
<evidence type="ECO:0000313" key="2">
    <source>
        <dbReference type="EMBL" id="OJT06675.1"/>
    </source>
</evidence>
<dbReference type="Proteomes" id="UP000184267">
    <property type="component" value="Unassembled WGS sequence"/>
</dbReference>
<protein>
    <recommendedName>
        <fullName evidence="4">EF-hand domain-containing protein</fullName>
    </recommendedName>
</protein>
<feature type="region of interest" description="Disordered" evidence="1">
    <location>
        <begin position="325"/>
        <end position="377"/>
    </location>
</feature>
<comment type="caution">
    <text evidence="2">The sequence shown here is derived from an EMBL/GenBank/DDBJ whole genome shotgun (WGS) entry which is preliminary data.</text>
</comment>
<organism evidence="2 3">
    <name type="scientific">Trametes pubescens</name>
    <name type="common">White-rot fungus</name>
    <dbReference type="NCBI Taxonomy" id="154538"/>
    <lineage>
        <taxon>Eukaryota</taxon>
        <taxon>Fungi</taxon>
        <taxon>Dikarya</taxon>
        <taxon>Basidiomycota</taxon>
        <taxon>Agaricomycotina</taxon>
        <taxon>Agaricomycetes</taxon>
        <taxon>Polyporales</taxon>
        <taxon>Polyporaceae</taxon>
        <taxon>Trametes</taxon>
    </lineage>
</organism>